<dbReference type="PANTHER" id="PTHR33371">
    <property type="entry name" value="INTERMEMBRANE PHOSPHOLIPID TRANSPORT SYSTEM BINDING PROTEIN MLAD-RELATED"/>
    <property type="match status" value="1"/>
</dbReference>
<evidence type="ECO:0000259" key="2">
    <source>
        <dbReference type="Pfam" id="PF02470"/>
    </source>
</evidence>
<reference evidence="3 4" key="1">
    <citation type="submission" date="2022-06" db="EMBL/GenBank/DDBJ databases">
        <title>Paraconexibacter antarcticus.</title>
        <authorList>
            <person name="Kim C.S."/>
        </authorList>
    </citation>
    <scope>NUCLEOTIDE SEQUENCE [LARGE SCALE GENOMIC DNA]</scope>
    <source>
        <strain evidence="3 4">02-257</strain>
    </source>
</reference>
<feature type="transmembrane region" description="Helical" evidence="1">
    <location>
        <begin position="21"/>
        <end position="44"/>
    </location>
</feature>
<dbReference type="InterPro" id="IPR003399">
    <property type="entry name" value="Mce/MlaD"/>
</dbReference>
<proteinExistence type="predicted"/>
<keyword evidence="1" id="KW-0812">Transmembrane</keyword>
<keyword evidence="1" id="KW-1133">Transmembrane helix</keyword>
<dbReference type="PANTHER" id="PTHR33371:SF4">
    <property type="entry name" value="INTERMEMBRANE PHOSPHOLIPID TRANSPORT SYSTEM BINDING PROTEIN MLAD"/>
    <property type="match status" value="1"/>
</dbReference>
<name>A0ABY5DXV4_9ACTN</name>
<evidence type="ECO:0000313" key="3">
    <source>
        <dbReference type="EMBL" id="UTI66863.1"/>
    </source>
</evidence>
<dbReference type="Proteomes" id="UP001056035">
    <property type="component" value="Chromosome"/>
</dbReference>
<dbReference type="Pfam" id="PF02470">
    <property type="entry name" value="MlaD"/>
    <property type="match status" value="1"/>
</dbReference>
<gene>
    <name evidence="3" type="ORF">NBH00_11790</name>
</gene>
<dbReference type="InterPro" id="IPR052336">
    <property type="entry name" value="MlaD_Phospholipid_Transporter"/>
</dbReference>
<keyword evidence="4" id="KW-1185">Reference proteome</keyword>
<organism evidence="3 4">
    <name type="scientific">Paraconexibacter antarcticus</name>
    <dbReference type="NCBI Taxonomy" id="2949664"/>
    <lineage>
        <taxon>Bacteria</taxon>
        <taxon>Bacillati</taxon>
        <taxon>Actinomycetota</taxon>
        <taxon>Thermoleophilia</taxon>
        <taxon>Solirubrobacterales</taxon>
        <taxon>Paraconexibacteraceae</taxon>
        <taxon>Paraconexibacter</taxon>
    </lineage>
</organism>
<sequence length="424" mass="44057">MTPRRPIGERIAHAAAGLERHAVMVGVAVLAVIAAITYVSIIAINGVPFADPYKVSVVLPDAAPLLKDGDDVRIAGQLAGAVRAVTVDHAGHAVARLDVNRDRTPLGRNAHVTVRLRGLAGAVYVALDPGDTSRPLTEGATLPRAQSSSGVQLTQVLDTFDPATRSALSRTLSAYGSGLVGRGEHINRALSDLPPTLPELTRIARASSPRDGDLAAVLGGLRRTSAGFATPHGRELAALLPPAAGTLEALAARGPAIRRSIVAVPPLEATAARVLPVADATLTQAADVVTRLTPTLLALRRTLPALQRLAGQRPGLQDLGTLARRADPVLQATRPLLAELHDPAAMLSPLARGLAPLSAYLATYRSDIAGAAHGFTTWGGFSYPFGQAPGTRAVRFAPIFTCAHGRDVYPAPGQAIAERQPCGQ</sequence>
<dbReference type="EMBL" id="CP098502">
    <property type="protein sequence ID" value="UTI66863.1"/>
    <property type="molecule type" value="Genomic_DNA"/>
</dbReference>
<feature type="domain" description="Mce/MlaD" evidence="2">
    <location>
        <begin position="52"/>
        <end position="130"/>
    </location>
</feature>
<dbReference type="RefSeq" id="WP_254573517.1">
    <property type="nucleotide sequence ID" value="NZ_CP098502.1"/>
</dbReference>
<keyword evidence="1" id="KW-0472">Membrane</keyword>
<evidence type="ECO:0000256" key="1">
    <source>
        <dbReference type="SAM" id="Phobius"/>
    </source>
</evidence>
<protein>
    <submittedName>
        <fullName evidence="3">MlaD family protein</fullName>
    </submittedName>
</protein>
<evidence type="ECO:0000313" key="4">
    <source>
        <dbReference type="Proteomes" id="UP001056035"/>
    </source>
</evidence>
<accession>A0ABY5DXV4</accession>